<proteinExistence type="predicted"/>
<dbReference type="KEGG" id="buo:BRPE64_BCDS01530"/>
<evidence type="ECO:0000313" key="1">
    <source>
        <dbReference type="EMBL" id="BAN24814.1"/>
    </source>
</evidence>
<accession>R4WK65</accession>
<dbReference type="EMBL" id="AP013059">
    <property type="protein sequence ID" value="BAN24814.1"/>
    <property type="molecule type" value="Genomic_DNA"/>
</dbReference>
<dbReference type="Proteomes" id="UP000013966">
    <property type="component" value="Chromosome 2"/>
</dbReference>
<dbReference type="STRING" id="758793.BRPE64_BCDS01530"/>
<organism evidence="1 2">
    <name type="scientific">Caballeronia insecticola</name>
    <dbReference type="NCBI Taxonomy" id="758793"/>
    <lineage>
        <taxon>Bacteria</taxon>
        <taxon>Pseudomonadati</taxon>
        <taxon>Pseudomonadota</taxon>
        <taxon>Betaproteobacteria</taxon>
        <taxon>Burkholderiales</taxon>
        <taxon>Burkholderiaceae</taxon>
        <taxon>Caballeronia</taxon>
    </lineage>
</organism>
<gene>
    <name evidence="1" type="ORF">BRPE64_BCDS01530</name>
</gene>
<name>R4WK65_9BURK</name>
<dbReference type="PATRIC" id="fig|758793.3.peg.3060"/>
<reference evidence="1 2" key="2">
    <citation type="journal article" date="2018" name="Int. J. Syst. Evol. Microbiol.">
        <title>Burkholderia insecticola sp. nov., a gut symbiotic bacterium of the bean bug Riptortus pedestris.</title>
        <authorList>
            <person name="Takeshita K."/>
            <person name="Tamaki H."/>
            <person name="Ohbayashi T."/>
            <person name="Meng X.-Y."/>
            <person name="Sone T."/>
            <person name="Mitani Y."/>
            <person name="Peeters C."/>
            <person name="Kikuchi Y."/>
            <person name="Vandamme P."/>
        </authorList>
    </citation>
    <scope>NUCLEOTIDE SEQUENCE [LARGE SCALE GENOMIC DNA]</scope>
    <source>
        <strain evidence="1">RPE64</strain>
    </source>
</reference>
<reference evidence="1 2" key="1">
    <citation type="journal article" date="2013" name="Genome Announc.">
        <title>Complete Genome Sequence of Burkholderia sp. Strain RPE64, Bacterial Symbiont of the Bean Bug Riptortus pedestris.</title>
        <authorList>
            <person name="Shibata T.F."/>
            <person name="Maeda T."/>
            <person name="Nikoh N."/>
            <person name="Yamaguchi K."/>
            <person name="Oshima K."/>
            <person name="Hattori M."/>
            <person name="Nishiyama T."/>
            <person name="Hasebe M."/>
            <person name="Fukatsu T."/>
            <person name="Kikuchi Y."/>
            <person name="Shigenobu S."/>
        </authorList>
    </citation>
    <scope>NUCLEOTIDE SEQUENCE [LARGE SCALE GENOMIC DNA]</scope>
</reference>
<evidence type="ECO:0000313" key="2">
    <source>
        <dbReference type="Proteomes" id="UP000013966"/>
    </source>
</evidence>
<protein>
    <submittedName>
        <fullName evidence="1">Uncharacterized protein</fullName>
    </submittedName>
</protein>
<dbReference type="HOGENOM" id="CLU_3181131_0_0_4"/>
<keyword evidence="2" id="KW-1185">Reference proteome</keyword>
<dbReference type="AlphaFoldDB" id="R4WK65"/>
<sequence>MRVYVSKRRHGGVSPLRRVPVRACGRVRPAQNLLWLPLAPRPVPTR</sequence>